<dbReference type="EMBL" id="CAJNOM010003579">
    <property type="protein sequence ID" value="CAF1647179.1"/>
    <property type="molecule type" value="Genomic_DNA"/>
</dbReference>
<gene>
    <name evidence="2" type="ORF">BJG266_LOCUS43694</name>
    <name evidence="3" type="ORF">QVE165_LOCUS60627</name>
</gene>
<proteinExistence type="predicted"/>
<organism evidence="3 4">
    <name type="scientific">Adineta steineri</name>
    <dbReference type="NCBI Taxonomy" id="433720"/>
    <lineage>
        <taxon>Eukaryota</taxon>
        <taxon>Metazoa</taxon>
        <taxon>Spiralia</taxon>
        <taxon>Gnathifera</taxon>
        <taxon>Rotifera</taxon>
        <taxon>Eurotatoria</taxon>
        <taxon>Bdelloidea</taxon>
        <taxon>Adinetida</taxon>
        <taxon>Adinetidae</taxon>
        <taxon>Adineta</taxon>
    </lineage>
</organism>
<evidence type="ECO:0000313" key="3">
    <source>
        <dbReference type="EMBL" id="CAF1647179.1"/>
    </source>
</evidence>
<evidence type="ECO:0000313" key="2">
    <source>
        <dbReference type="EMBL" id="CAF1510462.1"/>
    </source>
</evidence>
<reference evidence="3" key="1">
    <citation type="submission" date="2021-02" db="EMBL/GenBank/DDBJ databases">
        <authorList>
            <person name="Nowell W R."/>
        </authorList>
    </citation>
    <scope>NUCLEOTIDE SEQUENCE</scope>
</reference>
<sequence>MKQLLRTQQHSHHNSKGNCRICAWASLDCLLTSLPITPLSRSSRIMRSNGNLSMTDTRRISPQTTSSSGYHSDLSSAISANESPQSIHEILPLTFDKFSSSSQVQKRTVLVTTTTNSTYEKSLPNKNLSRISSFIRRHYERAKSKLVSKSLSSSLSSTSQAPISTITTCSKATSTTPLSHLSEDNYALTNKQNSICNQKPHYLSSVYKQNSHTEPVYSIYVHPLHNNNQIKITTPQQHKNYTSINECYSHQPSYQYSTVNNSQQYSSSYRRLATMANFENTNNNNNYNLRRHHYYPVETSSSSCQNYYPYRYTNKNYDYNRSNYVSLSDVISNKPSAFKPIGQKVKPKQFYQRPTYNIYEQVPPSDDPCDLEVAQYFPHTSQWSNPNYFDIYSNDMNVQNQNYTETLC</sequence>
<evidence type="ECO:0000313" key="4">
    <source>
        <dbReference type="Proteomes" id="UP000663832"/>
    </source>
</evidence>
<keyword evidence="4" id="KW-1185">Reference proteome</keyword>
<dbReference type="EMBL" id="CAJNOI010003232">
    <property type="protein sequence ID" value="CAF1510462.1"/>
    <property type="molecule type" value="Genomic_DNA"/>
</dbReference>
<comment type="caution">
    <text evidence="3">The sequence shown here is derived from an EMBL/GenBank/DDBJ whole genome shotgun (WGS) entry which is preliminary data.</text>
</comment>
<evidence type="ECO:0000256" key="1">
    <source>
        <dbReference type="SAM" id="MobiDB-lite"/>
    </source>
</evidence>
<dbReference type="Proteomes" id="UP000663877">
    <property type="component" value="Unassembled WGS sequence"/>
</dbReference>
<feature type="region of interest" description="Disordered" evidence="1">
    <location>
        <begin position="47"/>
        <end position="77"/>
    </location>
</feature>
<dbReference type="Proteomes" id="UP000663832">
    <property type="component" value="Unassembled WGS sequence"/>
</dbReference>
<accession>A0A816E3G9</accession>
<protein>
    <submittedName>
        <fullName evidence="3">Uncharacterized protein</fullName>
    </submittedName>
</protein>
<dbReference type="AlphaFoldDB" id="A0A816E3G9"/>
<dbReference type="OrthoDB" id="10033172at2759"/>
<name>A0A816E3G9_9BILA</name>